<proteinExistence type="predicted"/>
<dbReference type="InterPro" id="IPR021253">
    <property type="entry name" value="ZrgA-like"/>
</dbReference>
<reference evidence="3 4" key="1">
    <citation type="submission" date="2020-12" db="EMBL/GenBank/DDBJ databases">
        <title>Draft genome sequences of nine environmental bacterial isolates colonizing plastic.</title>
        <authorList>
            <person name="Borre I."/>
            <person name="Sonnenschein E.C."/>
        </authorList>
    </citation>
    <scope>NUCLEOTIDE SEQUENCE [LARGE SCALE GENOMIC DNA]</scope>
    <source>
        <strain evidence="3 4">IB30</strain>
    </source>
</reference>
<protein>
    <submittedName>
        <fullName evidence="3">DUF2796 domain-containing protein</fullName>
    </submittedName>
</protein>
<feature type="chain" id="PRO_5045680477" evidence="2">
    <location>
        <begin position="20"/>
        <end position="194"/>
    </location>
</feature>
<gene>
    <name evidence="3" type="ORF">JEU11_17360</name>
</gene>
<evidence type="ECO:0000313" key="3">
    <source>
        <dbReference type="EMBL" id="MBJ2138234.1"/>
    </source>
</evidence>
<accession>A0ABS0WIC8</accession>
<organism evidence="3 4">
    <name type="scientific">Paraglaciecola chathamensis</name>
    <dbReference type="NCBI Taxonomy" id="368405"/>
    <lineage>
        <taxon>Bacteria</taxon>
        <taxon>Pseudomonadati</taxon>
        <taxon>Pseudomonadota</taxon>
        <taxon>Gammaproteobacteria</taxon>
        <taxon>Alteromonadales</taxon>
        <taxon>Alteromonadaceae</taxon>
        <taxon>Paraglaciecola</taxon>
    </lineage>
</organism>
<keyword evidence="2" id="KW-0732">Signal</keyword>
<dbReference type="Proteomes" id="UP000649232">
    <property type="component" value="Unassembled WGS sequence"/>
</dbReference>
<feature type="region of interest" description="Disordered" evidence="1">
    <location>
        <begin position="101"/>
        <end position="135"/>
    </location>
</feature>
<dbReference type="Pfam" id="PF10986">
    <property type="entry name" value="ZrgA"/>
    <property type="match status" value="1"/>
</dbReference>
<feature type="signal peptide" evidence="2">
    <location>
        <begin position="1"/>
        <end position="19"/>
    </location>
</feature>
<evidence type="ECO:0000256" key="2">
    <source>
        <dbReference type="SAM" id="SignalP"/>
    </source>
</evidence>
<sequence length="194" mass="21771">MTKPITLLVIMMSCCFSAAAQVHQHGQGQLFASQEKQDWHVQFILPAADVIGFEHAPESAEQKKALQALAKRLTTNDSVVRLSGKCTLIEATHSLFAEHKDSQEHAAEHEHEHHEKDQHEEKHHETNGHEKHVGQATHTDVEVEYHFSCASSSEKLSVTLFEWLPTLNRIQAQWITDAGQGTATLTSTNPDVEW</sequence>
<name>A0ABS0WIC8_9ALTE</name>
<evidence type="ECO:0000256" key="1">
    <source>
        <dbReference type="SAM" id="MobiDB-lite"/>
    </source>
</evidence>
<dbReference type="RefSeq" id="WP_198825621.1">
    <property type="nucleotide sequence ID" value="NZ_JAEILT010000030.1"/>
</dbReference>
<comment type="caution">
    <text evidence="3">The sequence shown here is derived from an EMBL/GenBank/DDBJ whole genome shotgun (WGS) entry which is preliminary data.</text>
</comment>
<dbReference type="EMBL" id="JAEILT010000030">
    <property type="protein sequence ID" value="MBJ2138234.1"/>
    <property type="molecule type" value="Genomic_DNA"/>
</dbReference>
<evidence type="ECO:0000313" key="4">
    <source>
        <dbReference type="Proteomes" id="UP000649232"/>
    </source>
</evidence>